<dbReference type="Gene3D" id="1.10.287.1490">
    <property type="match status" value="1"/>
</dbReference>
<sequence length="483" mass="55467">MSLKIDKFNNEIIPLWNEVQNIINEIDEKLVSDSDIEKFAYLRKITAFLSEAMSCIDADFLPNAFLDSIKSHLSNMKNYLVNTRDYTNSSYISYTEDSLDGLLQIVFPFILHKGKATKGLRIGLNEYSKTINAHVENEFSEIKSIQESANKIKTELKNELDEFKTLRTEIEEYRDLIFSANGVKKNIENLLKSSESKLSEIEELHNSIYEEDGLKQEIDEFYSNISDKNREINELKEDSSTTLQGLSNFYDKIFGKDDENGKKVGGLKQEIDQRRSDLDDFEQKQKNKYDELNKQIQSLLPGATSAGLSSAYHEMRDKFSKNAVRYGRGFYLSLFILLVTVLCIRDVVLVRDIPLDKGIWISLLVLLGNFAVKMPFIIPALWLVIFVSRRRSEAERLSQEYAHKEVLAKSYDSYKQQIEKLSKEDQEELLPVLMEGMIKAISLNPAETLDKKHQSDSPISEVLKDKNFIDSIVDKFKGSSSKS</sequence>
<dbReference type="EMBL" id="QEPW01000002">
    <property type="protein sequence ID" value="RDE98505.1"/>
    <property type="molecule type" value="Genomic_DNA"/>
</dbReference>
<evidence type="ECO:0000313" key="4">
    <source>
        <dbReference type="Proteomes" id="UP000253910"/>
    </source>
</evidence>
<evidence type="ECO:0000256" key="2">
    <source>
        <dbReference type="SAM" id="Phobius"/>
    </source>
</evidence>
<reference evidence="3 4" key="1">
    <citation type="submission" date="2018-05" db="EMBL/GenBank/DDBJ databases">
        <title>Draft Genome Sequences for a Diverse set of 7 Haemophilus Species.</title>
        <authorList>
            <person name="Nichols M."/>
            <person name="Topaz N."/>
            <person name="Wang X."/>
            <person name="Wang X."/>
            <person name="Boxrud D."/>
        </authorList>
    </citation>
    <scope>NUCLEOTIDE SEQUENCE [LARGE SCALE GENOMIC DNA]</scope>
    <source>
        <strain evidence="3 4">C2008001710</strain>
    </source>
</reference>
<keyword evidence="1" id="KW-0175">Coiled coil</keyword>
<dbReference type="AlphaFoldDB" id="A0A369Z4J0"/>
<feature type="coiled-coil region" evidence="1">
    <location>
        <begin position="142"/>
        <end position="238"/>
    </location>
</feature>
<keyword evidence="2" id="KW-1133">Transmembrane helix</keyword>
<proteinExistence type="predicted"/>
<protein>
    <submittedName>
        <fullName evidence="3">Uncharacterized protein</fullName>
    </submittedName>
</protein>
<evidence type="ECO:0000313" key="3">
    <source>
        <dbReference type="EMBL" id="RDE98505.1"/>
    </source>
</evidence>
<keyword evidence="2" id="KW-0812">Transmembrane</keyword>
<keyword evidence="2" id="KW-0472">Membrane</keyword>
<evidence type="ECO:0000256" key="1">
    <source>
        <dbReference type="SAM" id="Coils"/>
    </source>
</evidence>
<dbReference type="Proteomes" id="UP000253910">
    <property type="component" value="Unassembled WGS sequence"/>
</dbReference>
<gene>
    <name evidence="3" type="ORF">DPV87_01675</name>
</gene>
<feature type="transmembrane region" description="Helical" evidence="2">
    <location>
        <begin position="329"/>
        <end position="348"/>
    </location>
</feature>
<dbReference type="RefSeq" id="WP_111314905.1">
    <property type="nucleotide sequence ID" value="NZ_QEPW01000002.1"/>
</dbReference>
<organism evidence="3 4">
    <name type="scientific">Haemophilus parainfluenzae</name>
    <dbReference type="NCBI Taxonomy" id="729"/>
    <lineage>
        <taxon>Bacteria</taxon>
        <taxon>Pseudomonadati</taxon>
        <taxon>Pseudomonadota</taxon>
        <taxon>Gammaproteobacteria</taxon>
        <taxon>Pasteurellales</taxon>
        <taxon>Pasteurellaceae</taxon>
        <taxon>Haemophilus</taxon>
    </lineage>
</organism>
<name>A0A369Z4J0_HAEPA</name>
<feature type="transmembrane region" description="Helical" evidence="2">
    <location>
        <begin position="360"/>
        <end position="387"/>
    </location>
</feature>
<comment type="caution">
    <text evidence="3">The sequence shown here is derived from an EMBL/GenBank/DDBJ whole genome shotgun (WGS) entry which is preliminary data.</text>
</comment>
<accession>A0A369Z4J0</accession>